<organism evidence="2">
    <name type="scientific">Anopheles marajoara</name>
    <dbReference type="NCBI Taxonomy" id="58244"/>
    <lineage>
        <taxon>Eukaryota</taxon>
        <taxon>Metazoa</taxon>
        <taxon>Ecdysozoa</taxon>
        <taxon>Arthropoda</taxon>
        <taxon>Hexapoda</taxon>
        <taxon>Insecta</taxon>
        <taxon>Pterygota</taxon>
        <taxon>Neoptera</taxon>
        <taxon>Endopterygota</taxon>
        <taxon>Diptera</taxon>
        <taxon>Nematocera</taxon>
        <taxon>Culicoidea</taxon>
        <taxon>Culicidae</taxon>
        <taxon>Anophelinae</taxon>
        <taxon>Anopheles</taxon>
    </lineage>
</organism>
<sequence length="117" mass="12273">MKALSSILSSFSSSSESAPPAVSCSPSNPYSASASSAASWAFFLTAPITEYEYGAITLLYARVKAAFTFPSTVSMGLLCLGQVLSSTRESMSSRSSRYSLMTSSESFTPSAPRFCSG</sequence>
<name>A0A2M4C7I5_9DIPT</name>
<feature type="region of interest" description="Disordered" evidence="1">
    <location>
        <begin position="1"/>
        <end position="33"/>
    </location>
</feature>
<dbReference type="EMBL" id="GGFJ01012129">
    <property type="protein sequence ID" value="MBW61270.1"/>
    <property type="molecule type" value="Transcribed_RNA"/>
</dbReference>
<evidence type="ECO:0000313" key="2">
    <source>
        <dbReference type="EMBL" id="MBW61270.1"/>
    </source>
</evidence>
<accession>A0A2M4C7I5</accession>
<reference evidence="2" key="1">
    <citation type="submission" date="2018-01" db="EMBL/GenBank/DDBJ databases">
        <title>An insight into the sialome of Amazonian anophelines.</title>
        <authorList>
            <person name="Ribeiro J.M."/>
            <person name="Scarpassa V."/>
            <person name="Calvo E."/>
        </authorList>
    </citation>
    <scope>NUCLEOTIDE SEQUENCE</scope>
    <source>
        <tissue evidence="2">Salivary glands</tissue>
    </source>
</reference>
<proteinExistence type="predicted"/>
<dbReference type="AlphaFoldDB" id="A0A2M4C7I5"/>
<evidence type="ECO:0000256" key="1">
    <source>
        <dbReference type="SAM" id="MobiDB-lite"/>
    </source>
</evidence>
<protein>
    <submittedName>
        <fullName evidence="2">Putative secreted protein</fullName>
    </submittedName>
</protein>